<dbReference type="InterPro" id="IPR053163">
    <property type="entry name" value="HTH-type_regulator_Rgg"/>
</dbReference>
<accession>A0A5R8QFC7</accession>
<reference evidence="2 3" key="1">
    <citation type="submission" date="2019-05" db="EMBL/GenBank/DDBJ databases">
        <title>Culicoidintestinum kansasii gen. nov., sp. nov. from the gastrointestinal tract of the biting midge, Culicoides sonorensis.</title>
        <authorList>
            <person name="Neupane S."/>
            <person name="Ghosh A."/>
            <person name="Gunther S."/>
            <person name="Martin K."/>
            <person name="Zurek L."/>
        </authorList>
    </citation>
    <scope>NUCLEOTIDE SEQUENCE [LARGE SCALE GENOMIC DNA]</scope>
    <source>
        <strain evidence="2 3">CS-1</strain>
    </source>
</reference>
<dbReference type="Gene3D" id="1.25.40.10">
    <property type="entry name" value="Tetratricopeptide repeat domain"/>
    <property type="match status" value="1"/>
</dbReference>
<dbReference type="RefSeq" id="WP_138190376.1">
    <property type="nucleotide sequence ID" value="NZ_VBWP01000002.1"/>
</dbReference>
<dbReference type="Proteomes" id="UP000306912">
    <property type="component" value="Unassembled WGS sequence"/>
</dbReference>
<dbReference type="OrthoDB" id="1150409at2"/>
<comment type="caution">
    <text evidence="2">The sequence shown here is derived from an EMBL/GenBank/DDBJ whole genome shotgun (WGS) entry which is preliminary data.</text>
</comment>
<proteinExistence type="predicted"/>
<sequence>MPQEKDVFHERLGSTIRQIRKNKGISQKQTCSDKFTQPTLTNIEAGKTHTSYENCVHIASQINVSLDELNYITNNYHETPINQILYLMRGFNDGFDEKRFKKIQRLTSHYYKQTGNKAFKQLHILSEAWRVYNISHDPFAPKALLEEIWLDLQKMDKWYYFELRLLTSVFTILPYKTALKIGERAIKDLNAYDELYETAEIQIKFILNIALLANINNEPDVALSWCDRVLNFSINNEQSKFLHGVYYHLFLSHIQKGNQQTGLCYLNRAIILALLYGKENIIEAWRDQSKMILDFSLNDFKNIVSACRNMLAP</sequence>
<protein>
    <submittedName>
        <fullName evidence="2">Helix-turn-helix transcriptional regulator</fullName>
    </submittedName>
</protein>
<dbReference type="InterPro" id="IPR010057">
    <property type="entry name" value="Transcription_activator_Rgg_C"/>
</dbReference>
<dbReference type="Pfam" id="PF21259">
    <property type="entry name" value="Rgg_C"/>
    <property type="match status" value="1"/>
</dbReference>
<dbReference type="InterPro" id="IPR001387">
    <property type="entry name" value="Cro/C1-type_HTH"/>
</dbReference>
<dbReference type="AlphaFoldDB" id="A0A5R8QFC7"/>
<evidence type="ECO:0000313" key="2">
    <source>
        <dbReference type="EMBL" id="TLG76739.1"/>
    </source>
</evidence>
<feature type="domain" description="HTH cro/C1-type" evidence="1">
    <location>
        <begin position="16"/>
        <end position="69"/>
    </location>
</feature>
<dbReference type="SUPFAM" id="SSF47413">
    <property type="entry name" value="lambda repressor-like DNA-binding domains"/>
    <property type="match status" value="1"/>
</dbReference>
<gene>
    <name evidence="2" type="ORF">FEZ08_03745</name>
</gene>
<dbReference type="GO" id="GO:0003677">
    <property type="term" value="F:DNA binding"/>
    <property type="evidence" value="ECO:0007669"/>
    <property type="project" value="InterPro"/>
</dbReference>
<dbReference type="PANTHER" id="PTHR37038">
    <property type="entry name" value="TRANSCRIPTIONAL REGULATOR-RELATED"/>
    <property type="match status" value="1"/>
</dbReference>
<organism evidence="2 3">
    <name type="scientific">Culicoidibacter larvae</name>
    <dbReference type="NCBI Taxonomy" id="2579976"/>
    <lineage>
        <taxon>Bacteria</taxon>
        <taxon>Bacillati</taxon>
        <taxon>Bacillota</taxon>
        <taxon>Culicoidibacteria</taxon>
        <taxon>Culicoidibacterales</taxon>
        <taxon>Culicoidibacteraceae</taxon>
        <taxon>Culicoidibacter</taxon>
    </lineage>
</organism>
<dbReference type="CDD" id="cd00093">
    <property type="entry name" value="HTH_XRE"/>
    <property type="match status" value="1"/>
</dbReference>
<dbReference type="SUPFAM" id="SSF48452">
    <property type="entry name" value="TPR-like"/>
    <property type="match status" value="1"/>
</dbReference>
<dbReference type="InterPro" id="IPR010982">
    <property type="entry name" value="Lambda_DNA-bd_dom_sf"/>
</dbReference>
<evidence type="ECO:0000313" key="3">
    <source>
        <dbReference type="Proteomes" id="UP000306912"/>
    </source>
</evidence>
<dbReference type="EMBL" id="VBWP01000002">
    <property type="protein sequence ID" value="TLG76739.1"/>
    <property type="molecule type" value="Genomic_DNA"/>
</dbReference>
<keyword evidence="3" id="KW-1185">Reference proteome</keyword>
<dbReference type="InParanoid" id="A0A5R8QFC7"/>
<dbReference type="PROSITE" id="PS50943">
    <property type="entry name" value="HTH_CROC1"/>
    <property type="match status" value="1"/>
</dbReference>
<dbReference type="InterPro" id="IPR011990">
    <property type="entry name" value="TPR-like_helical_dom_sf"/>
</dbReference>
<dbReference type="SMART" id="SM00530">
    <property type="entry name" value="HTH_XRE"/>
    <property type="match status" value="1"/>
</dbReference>
<evidence type="ECO:0000259" key="1">
    <source>
        <dbReference type="PROSITE" id="PS50943"/>
    </source>
</evidence>
<dbReference type="Pfam" id="PF01381">
    <property type="entry name" value="HTH_3"/>
    <property type="match status" value="1"/>
</dbReference>
<name>A0A5R8QFC7_9FIRM</name>